<sequence length="96" mass="11074">MPLCLKFIDLEKIIDTVETEAVIEALGNPVIPTQYVRVLRELYNNFTTRHGMEKHGSEGRQPPFTSSTLCGRHRTYIEQAKRIQPNLTFLVERRCG</sequence>
<dbReference type="OrthoDB" id="410104at2759"/>
<dbReference type="AlphaFoldDB" id="A0A7I4YDP3"/>
<organism evidence="1 2">
    <name type="scientific">Haemonchus contortus</name>
    <name type="common">Barber pole worm</name>
    <dbReference type="NCBI Taxonomy" id="6289"/>
    <lineage>
        <taxon>Eukaryota</taxon>
        <taxon>Metazoa</taxon>
        <taxon>Ecdysozoa</taxon>
        <taxon>Nematoda</taxon>
        <taxon>Chromadorea</taxon>
        <taxon>Rhabditida</taxon>
        <taxon>Rhabditina</taxon>
        <taxon>Rhabditomorpha</taxon>
        <taxon>Strongyloidea</taxon>
        <taxon>Trichostrongylidae</taxon>
        <taxon>Haemonchus</taxon>
    </lineage>
</organism>
<accession>A0A7I4YDP3</accession>
<evidence type="ECO:0000313" key="2">
    <source>
        <dbReference type="WBParaSite" id="HCON_00078700-00001"/>
    </source>
</evidence>
<evidence type="ECO:0000313" key="1">
    <source>
        <dbReference type="Proteomes" id="UP000025227"/>
    </source>
</evidence>
<protein>
    <submittedName>
        <fullName evidence="2">Reverse transcriptase domain-containing protein</fullName>
    </submittedName>
</protein>
<reference evidence="2" key="1">
    <citation type="submission" date="2020-12" db="UniProtKB">
        <authorList>
            <consortium name="WormBaseParasite"/>
        </authorList>
    </citation>
    <scope>IDENTIFICATION</scope>
    <source>
        <strain evidence="2">MHco3</strain>
    </source>
</reference>
<keyword evidence="1" id="KW-1185">Reference proteome</keyword>
<dbReference type="WBParaSite" id="HCON_00078700-00001">
    <property type="protein sequence ID" value="HCON_00078700-00001"/>
    <property type="gene ID" value="HCON_00078700"/>
</dbReference>
<name>A0A7I4YDP3_HAECO</name>
<dbReference type="Proteomes" id="UP000025227">
    <property type="component" value="Unplaced"/>
</dbReference>
<proteinExistence type="predicted"/>